<organism evidence="5 6">
    <name type="scientific">Streptomyces prasinosporus</name>
    <dbReference type="NCBI Taxonomy" id="68256"/>
    <lineage>
        <taxon>Bacteria</taxon>
        <taxon>Bacillati</taxon>
        <taxon>Actinomycetota</taxon>
        <taxon>Actinomycetes</taxon>
        <taxon>Kitasatosporales</taxon>
        <taxon>Streptomycetaceae</taxon>
        <taxon>Streptomyces</taxon>
        <taxon>Streptomyces albogriseolus group</taxon>
    </lineage>
</organism>
<evidence type="ECO:0000256" key="2">
    <source>
        <dbReference type="ARBA" id="ARBA00009077"/>
    </source>
</evidence>
<protein>
    <submittedName>
        <fullName evidence="5">Cystathionine gamma-synthase</fullName>
    </submittedName>
</protein>
<dbReference type="PANTHER" id="PTHR11808">
    <property type="entry name" value="TRANS-SULFURATION ENZYME FAMILY MEMBER"/>
    <property type="match status" value="1"/>
</dbReference>
<dbReference type="EMBL" id="BAAAXF010000047">
    <property type="protein sequence ID" value="GAA3499609.1"/>
    <property type="molecule type" value="Genomic_DNA"/>
</dbReference>
<comment type="cofactor">
    <cofactor evidence="1 4">
        <name>pyridoxal 5'-phosphate</name>
        <dbReference type="ChEBI" id="CHEBI:597326"/>
    </cofactor>
</comment>
<accession>A0ABP6TYQ0</accession>
<evidence type="ECO:0000256" key="4">
    <source>
        <dbReference type="RuleBase" id="RU362118"/>
    </source>
</evidence>
<evidence type="ECO:0000313" key="5">
    <source>
        <dbReference type="EMBL" id="GAA3499609.1"/>
    </source>
</evidence>
<evidence type="ECO:0000256" key="3">
    <source>
        <dbReference type="ARBA" id="ARBA00022898"/>
    </source>
</evidence>
<evidence type="ECO:0000256" key="1">
    <source>
        <dbReference type="ARBA" id="ARBA00001933"/>
    </source>
</evidence>
<comment type="similarity">
    <text evidence="2 4">Belongs to the trans-sulfuration enzymes family.</text>
</comment>
<dbReference type="Proteomes" id="UP001501455">
    <property type="component" value="Unassembled WGS sequence"/>
</dbReference>
<dbReference type="NCBIfam" id="NF005871">
    <property type="entry name" value="PRK07811.1"/>
    <property type="match status" value="1"/>
</dbReference>
<dbReference type="PIRSF" id="PIRSF001434">
    <property type="entry name" value="CGS"/>
    <property type="match status" value="1"/>
</dbReference>
<dbReference type="InterPro" id="IPR015424">
    <property type="entry name" value="PyrdxlP-dep_Trfase"/>
</dbReference>
<dbReference type="CDD" id="cd00614">
    <property type="entry name" value="CGS_like"/>
    <property type="match status" value="1"/>
</dbReference>
<keyword evidence="6" id="KW-1185">Reference proteome</keyword>
<dbReference type="InterPro" id="IPR015422">
    <property type="entry name" value="PyrdxlP-dep_Trfase_small"/>
</dbReference>
<dbReference type="PANTHER" id="PTHR11808:SF15">
    <property type="entry name" value="CYSTATHIONINE GAMMA-LYASE"/>
    <property type="match status" value="1"/>
</dbReference>
<dbReference type="Gene3D" id="3.40.640.10">
    <property type="entry name" value="Type I PLP-dependent aspartate aminotransferase-like (Major domain)"/>
    <property type="match status" value="1"/>
</dbReference>
<comment type="caution">
    <text evidence="5">The sequence shown here is derived from an EMBL/GenBank/DDBJ whole genome shotgun (WGS) entry which is preliminary data.</text>
</comment>
<gene>
    <name evidence="5" type="ORF">GCM10019016_067130</name>
</gene>
<dbReference type="InterPro" id="IPR015421">
    <property type="entry name" value="PyrdxlP-dep_Trfase_major"/>
</dbReference>
<sequence>MSDRHISQHFETLAIHAGNTADPLTGAVVPPIYQVSTYKQDGVGGLRGGYEYSRSANPTRTALEENLAALEGGRRGLAFASGLAAEDCLLRTLLAPGDHVVIPNDAYGGTFRLFAKVVARWGVEWSVADTSDPAAVRAAITPKTKVIWVETPSNPLLGITDIAAVAQVARDTGARLVVDNTFATPYLQQPLALGADVVVHSLTKYMGGHSDVVGGALVTADAELGEELAFHQNAMGAVAGPFDSWLVLRGTKTLSVRMDRHSENATRVADMLTRHPRVTSVLYPGLPDHPGHEVAAKQMRAFGGMISFRVEGGEQAAVEVCNRAKVFTLGESLGGVESLIEHPGRMTHASVAGSQLEVPADLVRLSVGIENVDDLLEDLQQALGR</sequence>
<reference evidence="6" key="1">
    <citation type="journal article" date="2019" name="Int. J. Syst. Evol. Microbiol.">
        <title>The Global Catalogue of Microorganisms (GCM) 10K type strain sequencing project: providing services to taxonomists for standard genome sequencing and annotation.</title>
        <authorList>
            <consortium name="The Broad Institute Genomics Platform"/>
            <consortium name="The Broad Institute Genome Sequencing Center for Infectious Disease"/>
            <person name="Wu L."/>
            <person name="Ma J."/>
        </authorList>
    </citation>
    <scope>NUCLEOTIDE SEQUENCE [LARGE SCALE GENOMIC DNA]</scope>
    <source>
        <strain evidence="6">JCM 4816</strain>
    </source>
</reference>
<evidence type="ECO:0000313" key="6">
    <source>
        <dbReference type="Proteomes" id="UP001501455"/>
    </source>
</evidence>
<dbReference type="RefSeq" id="WP_189910578.1">
    <property type="nucleotide sequence ID" value="NZ_BAAAXF010000047.1"/>
</dbReference>
<keyword evidence="3 4" id="KW-0663">Pyridoxal phosphate</keyword>
<name>A0ABP6TYQ0_9ACTN</name>
<proteinExistence type="inferred from homology"/>
<dbReference type="PROSITE" id="PS00868">
    <property type="entry name" value="CYS_MET_METAB_PP"/>
    <property type="match status" value="1"/>
</dbReference>
<dbReference type="Gene3D" id="3.90.1150.10">
    <property type="entry name" value="Aspartate Aminotransferase, domain 1"/>
    <property type="match status" value="1"/>
</dbReference>
<dbReference type="SUPFAM" id="SSF53383">
    <property type="entry name" value="PLP-dependent transferases"/>
    <property type="match status" value="1"/>
</dbReference>
<dbReference type="InterPro" id="IPR000277">
    <property type="entry name" value="Cys/Met-Metab_PyrdxlP-dep_enz"/>
</dbReference>
<dbReference type="Pfam" id="PF01053">
    <property type="entry name" value="Cys_Met_Meta_PP"/>
    <property type="match status" value="1"/>
</dbReference>
<dbReference type="InterPro" id="IPR054542">
    <property type="entry name" value="Cys_met_metab_PP"/>
</dbReference>